<dbReference type="InterPro" id="IPR009899">
    <property type="entry name" value="ArdA"/>
</dbReference>
<gene>
    <name evidence="1" type="ORF">H8Z83_11500</name>
</gene>
<dbReference type="AlphaFoldDB" id="A0A923MHR2"/>
<dbReference type="RefSeq" id="WP_187015167.1">
    <property type="nucleotide sequence ID" value="NZ_JACOQI010000011.1"/>
</dbReference>
<organism evidence="1 2">
    <name type="scientific">Dysosmobacter segnis</name>
    <dbReference type="NCBI Taxonomy" id="2763042"/>
    <lineage>
        <taxon>Bacteria</taxon>
        <taxon>Bacillati</taxon>
        <taxon>Bacillota</taxon>
        <taxon>Clostridia</taxon>
        <taxon>Eubacteriales</taxon>
        <taxon>Oscillospiraceae</taxon>
        <taxon>Dysosmobacter</taxon>
    </lineage>
</organism>
<proteinExistence type="predicted"/>
<evidence type="ECO:0000313" key="2">
    <source>
        <dbReference type="Proteomes" id="UP000620327"/>
    </source>
</evidence>
<keyword evidence="2" id="KW-1185">Reference proteome</keyword>
<evidence type="ECO:0000313" key="1">
    <source>
        <dbReference type="EMBL" id="MBC5770937.1"/>
    </source>
</evidence>
<dbReference type="Pfam" id="PF07275">
    <property type="entry name" value="ArdA"/>
    <property type="match status" value="1"/>
</dbReference>
<protein>
    <submittedName>
        <fullName evidence="1">Antirestriction protein ArdA</fullName>
    </submittedName>
</protein>
<sequence length="395" mass="44644">MMIQAVLGNPNHPEYGVATIPFPIPRDQYAHCMELLEALEIGDAVKADCKVEKIDSFYTVLKRAEMLAVNVEELNYLAKRLESFDTGEAAQFQAMAHKLEFFELKDLINLTFCCQQATVITDFSDLAAVGRDHYMNLHGGSAKTEELDALDGEETARRLIENGGGTITPYGVVYDNGMKLEQIYDGRLFPCYYYEPNAITVAVTSKTEPEDTEHATWLYLPMEREEIDRALLRGDITDPADVRLRLEDSQLPNEVDILLDMEYETLSDLNELAEATDGLSNADMEKLGAVVMLAKPKSVAQIKNLAESLDLFDFAPGAHSPAEYGKYMIRQSGHFDYDENLDAFYDYEKYGTERMNDEDGMFTDRGYIAYKGFFRLEEVMNGSQSSHMEMRGLSR</sequence>
<dbReference type="Gene3D" id="1.10.10.1190">
    <property type="entry name" value="Antirestriction protein ArdA, domain 3"/>
    <property type="match status" value="1"/>
</dbReference>
<accession>A0A923MHR2</accession>
<comment type="caution">
    <text evidence="1">The sequence shown here is derived from an EMBL/GenBank/DDBJ whole genome shotgun (WGS) entry which is preliminary data.</text>
</comment>
<name>A0A923MHR2_9FIRM</name>
<dbReference type="InterPro" id="IPR041893">
    <property type="entry name" value="ArdA_dom3"/>
</dbReference>
<reference evidence="1" key="1">
    <citation type="submission" date="2020-08" db="EMBL/GenBank/DDBJ databases">
        <title>Genome public.</title>
        <authorList>
            <person name="Liu C."/>
            <person name="Sun Q."/>
        </authorList>
    </citation>
    <scope>NUCLEOTIDE SEQUENCE</scope>
    <source>
        <strain evidence="1">BX15</strain>
    </source>
</reference>
<dbReference type="EMBL" id="JACOQI010000011">
    <property type="protein sequence ID" value="MBC5770937.1"/>
    <property type="molecule type" value="Genomic_DNA"/>
</dbReference>
<dbReference type="Proteomes" id="UP000620327">
    <property type="component" value="Unassembled WGS sequence"/>
</dbReference>